<dbReference type="Proteomes" id="UP000798808">
    <property type="component" value="Unassembled WGS sequence"/>
</dbReference>
<evidence type="ECO:0000256" key="1">
    <source>
        <dbReference type="ARBA" id="ARBA00008791"/>
    </source>
</evidence>
<accession>A0ABW9RRS4</accession>
<evidence type="ECO:0000259" key="2">
    <source>
        <dbReference type="Pfam" id="PF00582"/>
    </source>
</evidence>
<dbReference type="InterPro" id="IPR006015">
    <property type="entry name" value="Universal_stress_UspA"/>
</dbReference>
<organism evidence="3 4">
    <name type="scientific">Fulvivirga kasyanovii</name>
    <dbReference type="NCBI Taxonomy" id="396812"/>
    <lineage>
        <taxon>Bacteria</taxon>
        <taxon>Pseudomonadati</taxon>
        <taxon>Bacteroidota</taxon>
        <taxon>Cytophagia</taxon>
        <taxon>Cytophagales</taxon>
        <taxon>Fulvivirgaceae</taxon>
        <taxon>Fulvivirga</taxon>
    </lineage>
</organism>
<dbReference type="RefSeq" id="WP_155173642.1">
    <property type="nucleotide sequence ID" value="NZ_BAAAFL010000053.1"/>
</dbReference>
<feature type="domain" description="UspA" evidence="2">
    <location>
        <begin position="2"/>
        <end position="142"/>
    </location>
</feature>
<dbReference type="EMBL" id="SMLW01000590">
    <property type="protein sequence ID" value="MTI26631.1"/>
    <property type="molecule type" value="Genomic_DNA"/>
</dbReference>
<comment type="similarity">
    <text evidence="1">Belongs to the universal stress protein A family.</text>
</comment>
<reference evidence="3 4" key="1">
    <citation type="submission" date="2019-02" db="EMBL/GenBank/DDBJ databases">
        <authorList>
            <person name="Goldberg S.R."/>
            <person name="Haltli B.A."/>
            <person name="Correa H."/>
            <person name="Russell K.G."/>
        </authorList>
    </citation>
    <scope>NUCLEOTIDE SEQUENCE [LARGE SCALE GENOMIC DNA]</scope>
    <source>
        <strain evidence="3 4">JCM 16186</strain>
    </source>
</reference>
<protein>
    <submittedName>
        <fullName evidence="3">Universal stress protein</fullName>
    </submittedName>
</protein>
<keyword evidence="4" id="KW-1185">Reference proteome</keyword>
<dbReference type="InterPro" id="IPR014729">
    <property type="entry name" value="Rossmann-like_a/b/a_fold"/>
</dbReference>
<comment type="caution">
    <text evidence="3">The sequence shown here is derived from an EMBL/GenBank/DDBJ whole genome shotgun (WGS) entry which is preliminary data.</text>
</comment>
<evidence type="ECO:0000313" key="3">
    <source>
        <dbReference type="EMBL" id="MTI26631.1"/>
    </source>
</evidence>
<dbReference type="SUPFAM" id="SSF52402">
    <property type="entry name" value="Adenine nucleotide alpha hydrolases-like"/>
    <property type="match status" value="2"/>
</dbReference>
<proteinExistence type="inferred from homology"/>
<sequence>MTNILVPYDFSDQAANAFRFALQYDEGQKRTVHLLHVVEMMSRPFLNLEEEVLDDLKSEVEKKIITRVSEEILNKFSLERNHVKVQVAFGHTAQTILKFADSDKMDLIIMGTRGVTGMRELLVGSNTEKITRASAIPVIAVKNYVKPERIKNIVFPNTLLSDADENLIMKIKALQHHFGATLHIVWINTPTNFQRDVVTREELKRFSKWYMFKDYTINIYNDTDEEAGMINFAHMINADMIALGTHGRKGLAHVLNGSLAEDLVNHADVPVWTYTIKEKE</sequence>
<dbReference type="Pfam" id="PF00582">
    <property type="entry name" value="Usp"/>
    <property type="match status" value="2"/>
</dbReference>
<dbReference type="PANTHER" id="PTHR46268">
    <property type="entry name" value="STRESS RESPONSE PROTEIN NHAX"/>
    <property type="match status" value="1"/>
</dbReference>
<dbReference type="InterPro" id="IPR006016">
    <property type="entry name" value="UspA"/>
</dbReference>
<dbReference type="PRINTS" id="PR01438">
    <property type="entry name" value="UNVRSLSTRESS"/>
</dbReference>
<feature type="domain" description="UspA" evidence="2">
    <location>
        <begin position="227"/>
        <end position="272"/>
    </location>
</feature>
<name>A0ABW9RRS4_9BACT</name>
<dbReference type="CDD" id="cd00293">
    <property type="entry name" value="USP-like"/>
    <property type="match status" value="1"/>
</dbReference>
<evidence type="ECO:0000313" key="4">
    <source>
        <dbReference type="Proteomes" id="UP000798808"/>
    </source>
</evidence>
<dbReference type="PANTHER" id="PTHR46268:SF6">
    <property type="entry name" value="UNIVERSAL STRESS PROTEIN UP12"/>
    <property type="match status" value="1"/>
</dbReference>
<dbReference type="Gene3D" id="3.40.50.620">
    <property type="entry name" value="HUPs"/>
    <property type="match status" value="2"/>
</dbReference>
<gene>
    <name evidence="3" type="ORF">E1163_16865</name>
</gene>